<evidence type="ECO:0008006" key="4">
    <source>
        <dbReference type="Google" id="ProtNLM"/>
    </source>
</evidence>
<reference evidence="2 3" key="1">
    <citation type="submission" date="2015-09" db="EMBL/GenBank/DDBJ databases">
        <authorList>
            <consortium name="Pathogen Informatics"/>
        </authorList>
    </citation>
    <scope>NUCLEOTIDE SEQUENCE [LARGE SCALE GENOMIC DNA]</scope>
    <source>
        <strain evidence="2 3">2789STDY5608854</strain>
    </source>
</reference>
<feature type="chain" id="PRO_5038621551" description="Carbohydrate-binding domain-containing protein" evidence="1">
    <location>
        <begin position="28"/>
        <end position="214"/>
    </location>
</feature>
<proteinExistence type="predicted"/>
<accession>A0A174BVG9</accession>
<dbReference type="SUPFAM" id="SSF51126">
    <property type="entry name" value="Pectin lyase-like"/>
    <property type="match status" value="1"/>
</dbReference>
<evidence type="ECO:0000313" key="2">
    <source>
        <dbReference type="EMBL" id="CUO05161.1"/>
    </source>
</evidence>
<evidence type="ECO:0000313" key="3">
    <source>
        <dbReference type="Proteomes" id="UP000095746"/>
    </source>
</evidence>
<dbReference type="InterPro" id="IPR011050">
    <property type="entry name" value="Pectin_lyase_fold/virulence"/>
</dbReference>
<dbReference type="Proteomes" id="UP000095746">
    <property type="component" value="Unassembled WGS sequence"/>
</dbReference>
<protein>
    <recommendedName>
        <fullName evidence="4">Carbohydrate-binding domain-containing protein</fullName>
    </recommendedName>
</protein>
<evidence type="ECO:0000256" key="1">
    <source>
        <dbReference type="SAM" id="SignalP"/>
    </source>
</evidence>
<name>A0A174BVG9_FLAPL</name>
<organism evidence="2 3">
    <name type="scientific">Flavonifractor plautii</name>
    <name type="common">Fusobacterium plautii</name>
    <dbReference type="NCBI Taxonomy" id="292800"/>
    <lineage>
        <taxon>Bacteria</taxon>
        <taxon>Bacillati</taxon>
        <taxon>Bacillota</taxon>
        <taxon>Clostridia</taxon>
        <taxon>Eubacteriales</taxon>
        <taxon>Oscillospiraceae</taxon>
        <taxon>Flavonifractor</taxon>
    </lineage>
</organism>
<dbReference type="EMBL" id="CYZT01000038">
    <property type="protein sequence ID" value="CUO05161.1"/>
    <property type="molecule type" value="Genomic_DNA"/>
</dbReference>
<sequence length="214" mass="22176">MKRAKKGLAALLSICMLVTFLPASALAIGPEVGAEGLDEEAVAPVEEETEPVGEPAEPDNGAYSALKQAIEAASDGKETTVTLAGDIAGMTTEQIITIPENKNIILDMEGHSITVASDFTGRPIVNKGTLTVTGNGTIDASASKTGGYGAIDNYGTLTIENGTYTGSVDASGASIKNRPDSVLKIQDGTFNGAVTAVYNVSVKRKRMEASKIRR</sequence>
<keyword evidence="1" id="KW-0732">Signal</keyword>
<gene>
    <name evidence="2" type="ORF">ERS852411_00889</name>
</gene>
<feature type="signal peptide" evidence="1">
    <location>
        <begin position="1"/>
        <end position="27"/>
    </location>
</feature>
<dbReference type="AlphaFoldDB" id="A0A174BVG9"/>